<proteinExistence type="predicted"/>
<gene>
    <name evidence="2" type="ORF">ACFSDB_07020</name>
</gene>
<keyword evidence="3" id="KW-1185">Reference proteome</keyword>
<dbReference type="EMBL" id="JBHUFW010000004">
    <property type="protein sequence ID" value="MFD1862676.1"/>
    <property type="molecule type" value="Genomic_DNA"/>
</dbReference>
<evidence type="ECO:0000259" key="1">
    <source>
        <dbReference type="Pfam" id="PF01909"/>
    </source>
</evidence>
<sequence length="239" mass="26491">MRIEPIVAAAMYIDKFHPDCEAAVLAGSVVRGEATTTSDLDIVVFDEGVQASYRESILFQDWPIEVFVHNLSSYQPFFESDCARARPSLPAMVSEGMVLKDLGVLVGIKAEADLLLAAGPKKWTPDEIGAKRYFITDALDDFTGSESKAELLFIAGHLAELLAEFVLRTNRQWTGQSKWVYRSLQKFDPGFAEALSEAFGHFYRTGDKDPVIRLAEEALSPFGGKLFDGFSAGKRKERI</sequence>
<dbReference type="InterPro" id="IPR002934">
    <property type="entry name" value="Polymerase_NTP_transf_dom"/>
</dbReference>
<reference evidence="3" key="1">
    <citation type="journal article" date="2019" name="Int. J. Syst. Evol. Microbiol.">
        <title>The Global Catalogue of Microorganisms (GCM) 10K type strain sequencing project: providing services to taxonomists for standard genome sequencing and annotation.</title>
        <authorList>
            <consortium name="The Broad Institute Genomics Platform"/>
            <consortium name="The Broad Institute Genome Sequencing Center for Infectious Disease"/>
            <person name="Wu L."/>
            <person name="Ma J."/>
        </authorList>
    </citation>
    <scope>NUCLEOTIDE SEQUENCE [LARGE SCALE GENOMIC DNA]</scope>
    <source>
        <strain evidence="3">CGMCC 1.15475</strain>
    </source>
</reference>
<dbReference type="Pfam" id="PF01909">
    <property type="entry name" value="NTP_transf_2"/>
    <property type="match status" value="1"/>
</dbReference>
<dbReference type="Gene3D" id="3.30.460.10">
    <property type="entry name" value="Beta Polymerase, domain 2"/>
    <property type="match status" value="1"/>
</dbReference>
<evidence type="ECO:0000313" key="2">
    <source>
        <dbReference type="EMBL" id="MFD1862676.1"/>
    </source>
</evidence>
<comment type="caution">
    <text evidence="2">The sequence shown here is derived from an EMBL/GenBank/DDBJ whole genome shotgun (WGS) entry which is preliminary data.</text>
</comment>
<evidence type="ECO:0000313" key="3">
    <source>
        <dbReference type="Proteomes" id="UP001597273"/>
    </source>
</evidence>
<dbReference type="CDD" id="cd05403">
    <property type="entry name" value="NT_KNTase_like"/>
    <property type="match status" value="1"/>
</dbReference>
<name>A0ABW4QGE9_9BACL</name>
<accession>A0ABW4QGE9</accession>
<feature type="domain" description="Polymerase nucleotidyl transferase" evidence="1">
    <location>
        <begin position="22"/>
        <end position="57"/>
    </location>
</feature>
<dbReference type="RefSeq" id="WP_377339518.1">
    <property type="nucleotide sequence ID" value="NZ_JBHUFW010000004.1"/>
</dbReference>
<dbReference type="InterPro" id="IPR043519">
    <property type="entry name" value="NT_sf"/>
</dbReference>
<organism evidence="2 3">
    <name type="scientific">Planococcus chinensis</name>
    <dbReference type="NCBI Taxonomy" id="272917"/>
    <lineage>
        <taxon>Bacteria</taxon>
        <taxon>Bacillati</taxon>
        <taxon>Bacillota</taxon>
        <taxon>Bacilli</taxon>
        <taxon>Bacillales</taxon>
        <taxon>Caryophanaceae</taxon>
        <taxon>Planococcus</taxon>
    </lineage>
</organism>
<protein>
    <submittedName>
        <fullName evidence="2">Nucleotidyltransferase domain-containing protein</fullName>
    </submittedName>
</protein>
<dbReference type="Proteomes" id="UP001597273">
    <property type="component" value="Unassembled WGS sequence"/>
</dbReference>
<dbReference type="SUPFAM" id="SSF81301">
    <property type="entry name" value="Nucleotidyltransferase"/>
    <property type="match status" value="1"/>
</dbReference>